<comment type="caution">
    <text evidence="1">The sequence shown here is derived from an EMBL/GenBank/DDBJ whole genome shotgun (WGS) entry which is preliminary data.</text>
</comment>
<accession>A0A845L2H9</accession>
<reference evidence="1 2" key="1">
    <citation type="submission" date="2020-01" db="EMBL/GenBank/DDBJ databases">
        <title>Whole-genome sequence of Heliobacterium undosum DSM 13378.</title>
        <authorList>
            <person name="Kyndt J.A."/>
            <person name="Meyer T.E."/>
        </authorList>
    </citation>
    <scope>NUCLEOTIDE SEQUENCE [LARGE SCALE GENOMIC DNA]</scope>
    <source>
        <strain evidence="1 2">DSM 13378</strain>
    </source>
</reference>
<protein>
    <submittedName>
        <fullName evidence="1">Uncharacterized protein</fullName>
    </submittedName>
</protein>
<evidence type="ECO:0000313" key="1">
    <source>
        <dbReference type="EMBL" id="MZP28710.1"/>
    </source>
</evidence>
<name>A0A845L2H9_9FIRM</name>
<dbReference type="EMBL" id="WXEY01000002">
    <property type="protein sequence ID" value="MZP28710.1"/>
    <property type="molecule type" value="Genomic_DNA"/>
</dbReference>
<dbReference type="Proteomes" id="UP000463470">
    <property type="component" value="Unassembled WGS sequence"/>
</dbReference>
<dbReference type="AlphaFoldDB" id="A0A845L2H9"/>
<proteinExistence type="predicted"/>
<dbReference type="OrthoDB" id="2083721at2"/>
<evidence type="ECO:0000313" key="2">
    <source>
        <dbReference type="Proteomes" id="UP000463470"/>
    </source>
</evidence>
<sequence length="182" mass="21874">MDRITDYIQAIIADLWVKEVSKDYNDHFLLKEDSLKCAFYYYLRLKLGDGWLIRHRIRVYPEYHLSKRRKADLAIVRVEHKSNRKGRHLSECVEDVLAIIEFKYKVAHVEDPFIEDRNKLRSYAEDYKEAHLYACFVHEKLYENPPSWFDGRQTNGWAEGRVSELIGYWNLDGEYKSDVRSY</sequence>
<dbReference type="RefSeq" id="WP_161254707.1">
    <property type="nucleotide sequence ID" value="NZ_WXEY01000002.1"/>
</dbReference>
<keyword evidence="2" id="KW-1185">Reference proteome</keyword>
<organism evidence="1 2">
    <name type="scientific">Heliomicrobium undosum</name>
    <dbReference type="NCBI Taxonomy" id="121734"/>
    <lineage>
        <taxon>Bacteria</taxon>
        <taxon>Bacillati</taxon>
        <taxon>Bacillota</taxon>
        <taxon>Clostridia</taxon>
        <taxon>Eubacteriales</taxon>
        <taxon>Heliobacteriaceae</taxon>
        <taxon>Heliomicrobium</taxon>
    </lineage>
</organism>
<gene>
    <name evidence="1" type="ORF">GTO91_03120</name>
</gene>